<dbReference type="Gene3D" id="3.90.1200.10">
    <property type="match status" value="1"/>
</dbReference>
<dbReference type="EMBL" id="JAKREW010000015">
    <property type="protein sequence ID" value="MCG7506563.1"/>
    <property type="molecule type" value="Genomic_DNA"/>
</dbReference>
<dbReference type="Gene3D" id="3.30.200.20">
    <property type="entry name" value="Phosphorylase Kinase, domain 1"/>
    <property type="match status" value="1"/>
</dbReference>
<protein>
    <submittedName>
        <fullName evidence="2">Aminoglycoside phosphotransferase family protein</fullName>
    </submittedName>
</protein>
<dbReference type="PANTHER" id="PTHR21310">
    <property type="entry name" value="AMINOGLYCOSIDE PHOSPHOTRANSFERASE-RELATED-RELATED"/>
    <property type="match status" value="1"/>
</dbReference>
<organism evidence="2 3">
    <name type="scientific">Mesorhizobium retamae</name>
    <dbReference type="NCBI Taxonomy" id="2912854"/>
    <lineage>
        <taxon>Bacteria</taxon>
        <taxon>Pseudomonadati</taxon>
        <taxon>Pseudomonadota</taxon>
        <taxon>Alphaproteobacteria</taxon>
        <taxon>Hyphomicrobiales</taxon>
        <taxon>Phyllobacteriaceae</taxon>
        <taxon>Mesorhizobium</taxon>
    </lineage>
</organism>
<reference evidence="2 3" key="1">
    <citation type="submission" date="2022-02" db="EMBL/GenBank/DDBJ databases">
        <title>Draft genome sequence of Mezorhizobium retamae strain IRAMC:0171 isolated from Retama raetam nodules.</title>
        <authorList>
            <person name="Bengaied R."/>
            <person name="Sbissi I."/>
            <person name="Huber K."/>
            <person name="Ghodbane F."/>
            <person name="Nouioui I."/>
            <person name="Tarhouni M."/>
            <person name="Gtari M."/>
        </authorList>
    </citation>
    <scope>NUCLEOTIDE SEQUENCE [LARGE SCALE GENOMIC DNA]</scope>
    <source>
        <strain evidence="2 3">IRAMC:0171</strain>
    </source>
</reference>
<comment type="caution">
    <text evidence="2">The sequence shown here is derived from an EMBL/GenBank/DDBJ whole genome shotgun (WGS) entry which is preliminary data.</text>
</comment>
<name>A0ABS9QI79_9HYPH</name>
<dbReference type="RefSeq" id="WP_239366855.1">
    <property type="nucleotide sequence ID" value="NZ_JAKREW010000015.1"/>
</dbReference>
<dbReference type="Proteomes" id="UP001201701">
    <property type="component" value="Unassembled WGS sequence"/>
</dbReference>
<keyword evidence="3" id="KW-1185">Reference proteome</keyword>
<sequence>MQQAELDTLKAAILSHFPDLAGSSFSLLTQGWDSIAVDVDDRLIFKFPRNENAEKSLIREVSLLNVIRPATDMPVPDIQLIADARIFSRHRKLKGSYLETSHYARLPVEAREDLALRLARFYVDLHGLDLERMRAAGAGPVEAWAKPDEVRDKVLPLLSGELQRQASQIIASWTELPPDPYGETYGFFDGHGWNMAFDHEANRLSGIYDFADSGFGPLHRDFIYSNFISPDLTERIVSHYEALSGCALERKRIEVLTGAHRLWEMAEAVNDPSQMPLMIDHFACWAAMCIDPADHHAPNRD</sequence>
<evidence type="ECO:0000313" key="3">
    <source>
        <dbReference type="Proteomes" id="UP001201701"/>
    </source>
</evidence>
<evidence type="ECO:0000313" key="2">
    <source>
        <dbReference type="EMBL" id="MCG7506563.1"/>
    </source>
</evidence>
<dbReference type="InterPro" id="IPR011009">
    <property type="entry name" value="Kinase-like_dom_sf"/>
</dbReference>
<dbReference type="InterPro" id="IPR051678">
    <property type="entry name" value="AGP_Transferase"/>
</dbReference>
<feature type="domain" description="Aminoglycoside phosphotransferase" evidence="1">
    <location>
        <begin position="27"/>
        <end position="237"/>
    </location>
</feature>
<dbReference type="PANTHER" id="PTHR21310:SF15">
    <property type="entry name" value="AMINOGLYCOSIDE PHOSPHOTRANSFERASE DOMAIN-CONTAINING PROTEIN"/>
    <property type="match status" value="1"/>
</dbReference>
<proteinExistence type="predicted"/>
<dbReference type="Pfam" id="PF01636">
    <property type="entry name" value="APH"/>
    <property type="match status" value="1"/>
</dbReference>
<gene>
    <name evidence="2" type="ORF">L4923_16165</name>
</gene>
<dbReference type="SUPFAM" id="SSF56112">
    <property type="entry name" value="Protein kinase-like (PK-like)"/>
    <property type="match status" value="1"/>
</dbReference>
<dbReference type="InterPro" id="IPR002575">
    <property type="entry name" value="Aminoglycoside_PTrfase"/>
</dbReference>
<accession>A0ABS9QI79</accession>
<evidence type="ECO:0000259" key="1">
    <source>
        <dbReference type="Pfam" id="PF01636"/>
    </source>
</evidence>